<proteinExistence type="predicted"/>
<dbReference type="GO" id="GO:0005797">
    <property type="term" value="C:Golgi medial cisterna"/>
    <property type="evidence" value="ECO:0007669"/>
    <property type="project" value="EnsemblPlants"/>
</dbReference>
<dbReference type="GO" id="GO:0000139">
    <property type="term" value="C:Golgi membrane"/>
    <property type="evidence" value="ECO:0007669"/>
    <property type="project" value="UniProtKB-SubCell"/>
</dbReference>
<dbReference type="OMA" id="FIRREDY"/>
<dbReference type="GO" id="GO:0018279">
    <property type="term" value="P:protein N-linked glycosylation via asparagine"/>
    <property type="evidence" value="ECO:0007669"/>
    <property type="project" value="EnsemblPlants"/>
</dbReference>
<feature type="signal peptide" evidence="5">
    <location>
        <begin position="1"/>
        <end position="20"/>
    </location>
</feature>
<organism evidence="7 8">
    <name type="scientific">Kalanchoe fedtschenkoi</name>
    <name type="common">Lavender scallops</name>
    <name type="synonym">South American air plant</name>
    <dbReference type="NCBI Taxonomy" id="63787"/>
    <lineage>
        <taxon>Eukaryota</taxon>
        <taxon>Viridiplantae</taxon>
        <taxon>Streptophyta</taxon>
        <taxon>Embryophyta</taxon>
        <taxon>Tracheophyta</taxon>
        <taxon>Spermatophyta</taxon>
        <taxon>Magnoliopsida</taxon>
        <taxon>eudicotyledons</taxon>
        <taxon>Gunneridae</taxon>
        <taxon>Pentapetalae</taxon>
        <taxon>Saxifragales</taxon>
        <taxon>Crassulaceae</taxon>
        <taxon>Kalanchoe</taxon>
    </lineage>
</organism>
<comment type="subcellular location">
    <subcellularLocation>
        <location evidence="1">Golgi apparatus membrane</location>
        <topology evidence="1">Single-pass type II membrane protein</topology>
    </subcellularLocation>
</comment>
<evidence type="ECO:0000256" key="4">
    <source>
        <dbReference type="ARBA" id="ARBA00023180"/>
    </source>
</evidence>
<dbReference type="GO" id="GO:0031204">
    <property type="term" value="P:post-translational protein targeting to membrane, translocation"/>
    <property type="evidence" value="ECO:0007669"/>
    <property type="project" value="EnsemblPlants"/>
</dbReference>
<dbReference type="GO" id="GO:0050513">
    <property type="term" value="F:glycoprotein 2-beta-D-xylosyltransferase activity"/>
    <property type="evidence" value="ECO:0007669"/>
    <property type="project" value="EnsemblPlants"/>
</dbReference>
<keyword evidence="5" id="KW-0732">Signal</keyword>
<keyword evidence="8" id="KW-1185">Reference proteome</keyword>
<dbReference type="Pfam" id="PF04577">
    <property type="entry name" value="Glyco_transf_61"/>
    <property type="match status" value="1"/>
</dbReference>
<dbReference type="InterPro" id="IPR007657">
    <property type="entry name" value="Glycosyltransferase_61"/>
</dbReference>
<dbReference type="PANTHER" id="PTHR48437:SF1">
    <property type="entry name" value="INITIATOR BINDING DOMAIN-CONTAINING PROTEIN"/>
    <property type="match status" value="1"/>
</dbReference>
<keyword evidence="2" id="KW-0328">Glycosyltransferase</keyword>
<dbReference type="PANTHER" id="PTHR48437">
    <property type="entry name" value="INITIATOR BINDING DOMAIN-CONTAINING PROTEIN"/>
    <property type="match status" value="1"/>
</dbReference>
<name>A0A7N0U2Z4_KALFE</name>
<keyword evidence="4" id="KW-0325">Glycoprotein</keyword>
<dbReference type="Proteomes" id="UP000594263">
    <property type="component" value="Unplaced"/>
</dbReference>
<evidence type="ECO:0000256" key="5">
    <source>
        <dbReference type="SAM" id="SignalP"/>
    </source>
</evidence>
<dbReference type="EnsemblPlants" id="Kaladp0051s0059.1.v1.1">
    <property type="protein sequence ID" value="Kaladp0051s0059.1.v1.1"/>
    <property type="gene ID" value="Kaladp0051s0059.v1.1"/>
</dbReference>
<evidence type="ECO:0000313" key="8">
    <source>
        <dbReference type="Proteomes" id="UP000594263"/>
    </source>
</evidence>
<evidence type="ECO:0000256" key="2">
    <source>
        <dbReference type="ARBA" id="ARBA00022676"/>
    </source>
</evidence>
<evidence type="ECO:0000313" key="7">
    <source>
        <dbReference type="EnsemblPlants" id="Kaladp0051s0059.1.v1.1"/>
    </source>
</evidence>
<dbReference type="InterPro" id="IPR049625">
    <property type="entry name" value="Glyco_transf_61_cat"/>
</dbReference>
<feature type="chain" id="PRO_5029824835" description="Glycosyltransferase 61 catalytic domain-containing protein" evidence="5">
    <location>
        <begin position="21"/>
        <end position="515"/>
    </location>
</feature>
<keyword evidence="3" id="KW-0808">Transferase</keyword>
<evidence type="ECO:0000256" key="1">
    <source>
        <dbReference type="ARBA" id="ARBA00004323"/>
    </source>
</evidence>
<feature type="domain" description="Glycosyltransferase 61 catalytic" evidence="6">
    <location>
        <begin position="359"/>
        <end position="464"/>
    </location>
</feature>
<protein>
    <recommendedName>
        <fullName evidence="6">Glycosyltransferase 61 catalytic domain-containing protein</fullName>
    </recommendedName>
</protein>
<dbReference type="AlphaFoldDB" id="A0A7N0U2Z4"/>
<evidence type="ECO:0000256" key="3">
    <source>
        <dbReference type="ARBA" id="ARBA00022679"/>
    </source>
</evidence>
<accession>A0A7N0U2Z4</accession>
<sequence length="515" mass="58557">MKLSMLKIVVALLALNFISCFVYLSSHPDFHLFRHDRRLTADKQSPPETRRNSTPEVHIQHHVLKPWPILPSYLPWSQNPNVSLGTCEAYFGNGFTRRIDLLKSRGKGSGSGGWFRCHYSDTLRSSICEGGRVRMWPEKISMSRGGEKLREVIGRGEEVELPDFEPGAFDVDGGGEVRVWERGKKLVVDDRLDEFVPQGQIMRHTMRELIGSIRVAGGKEFECHQWVEEPAILVTRFEYANLFHTITDWYSSYVASRVTGLPYRPHLVFVDGHCETQLEETWRALFSSLRYAKNFSGPVCFRHAIIVPLGYETPLFKGLTESIECEGASAQDLWQNPNERKTARLSEFGEMIRAAFGFPVDRHHLKRSFSGHNVLFVRREDYLAHPRHGGKVESRLSNEQEVFDAIKAWLPDDLHCPVNLVNGLFAHMSMKEQLRAIQDASVIIGAHGAGLTHIVSAVPKTVILEIISSEYRRPHFQLIAQWKGLEYHSIDLAGSYADPPEVVHRLHSILKTLGC</sequence>
<dbReference type="Gramene" id="Kaladp0051s0059.1.v1.1">
    <property type="protein sequence ID" value="Kaladp0051s0059.1.v1.1"/>
    <property type="gene ID" value="Kaladp0051s0059.v1.1"/>
</dbReference>
<reference evidence="7" key="1">
    <citation type="submission" date="2021-01" db="UniProtKB">
        <authorList>
            <consortium name="EnsemblPlants"/>
        </authorList>
    </citation>
    <scope>IDENTIFICATION</scope>
</reference>
<evidence type="ECO:0000259" key="6">
    <source>
        <dbReference type="Pfam" id="PF04577"/>
    </source>
</evidence>